<dbReference type="SUPFAM" id="SSF47240">
    <property type="entry name" value="Ferritin-like"/>
    <property type="match status" value="1"/>
</dbReference>
<evidence type="ECO:0000256" key="2">
    <source>
        <dbReference type="RuleBase" id="RU003875"/>
    </source>
</evidence>
<dbReference type="PROSITE" id="PS00818">
    <property type="entry name" value="DPS_1"/>
    <property type="match status" value="1"/>
</dbReference>
<dbReference type="PANTHER" id="PTHR42932">
    <property type="entry name" value="GENERAL STRESS PROTEIN 20U"/>
    <property type="match status" value="1"/>
</dbReference>
<protein>
    <submittedName>
        <fullName evidence="4">DNA protection during starvation protein</fullName>
    </submittedName>
</protein>
<comment type="caution">
    <text evidence="4">The sequence shown here is derived from an EMBL/GenBank/DDBJ whole genome shotgun (WGS) entry which is preliminary data.</text>
</comment>
<accession>A0A917TE66</accession>
<dbReference type="InterPro" id="IPR008331">
    <property type="entry name" value="Ferritin_DPS_dom"/>
</dbReference>
<dbReference type="GO" id="GO:0008199">
    <property type="term" value="F:ferric iron binding"/>
    <property type="evidence" value="ECO:0007669"/>
    <property type="project" value="InterPro"/>
</dbReference>
<dbReference type="RefSeq" id="WP_117152743.1">
    <property type="nucleotide sequence ID" value="NZ_BMLG01000001.1"/>
</dbReference>
<dbReference type="Pfam" id="PF00210">
    <property type="entry name" value="Ferritin"/>
    <property type="match status" value="1"/>
</dbReference>
<evidence type="ECO:0000256" key="1">
    <source>
        <dbReference type="ARBA" id="ARBA00009497"/>
    </source>
</evidence>
<reference evidence="4" key="2">
    <citation type="submission" date="2020-09" db="EMBL/GenBank/DDBJ databases">
        <authorList>
            <person name="Sun Q."/>
            <person name="Zhou Y."/>
        </authorList>
    </citation>
    <scope>NUCLEOTIDE SEQUENCE</scope>
    <source>
        <strain evidence="4">CGMCC 1.6333</strain>
    </source>
</reference>
<evidence type="ECO:0000313" key="4">
    <source>
        <dbReference type="EMBL" id="GGM19403.1"/>
    </source>
</evidence>
<comment type="similarity">
    <text evidence="1 2">Belongs to the Dps family.</text>
</comment>
<organism evidence="4 5">
    <name type="scientific">Paraliobacillus quinghaiensis</name>
    <dbReference type="NCBI Taxonomy" id="470815"/>
    <lineage>
        <taxon>Bacteria</taxon>
        <taxon>Bacillati</taxon>
        <taxon>Bacillota</taxon>
        <taxon>Bacilli</taxon>
        <taxon>Bacillales</taxon>
        <taxon>Bacillaceae</taxon>
        <taxon>Paraliobacillus</taxon>
    </lineage>
</organism>
<dbReference type="EMBL" id="BMLG01000001">
    <property type="protein sequence ID" value="GGM19403.1"/>
    <property type="molecule type" value="Genomic_DNA"/>
</dbReference>
<evidence type="ECO:0000259" key="3">
    <source>
        <dbReference type="Pfam" id="PF00210"/>
    </source>
</evidence>
<dbReference type="PRINTS" id="PR01346">
    <property type="entry name" value="HELNAPAPROT"/>
</dbReference>
<evidence type="ECO:0000313" key="5">
    <source>
        <dbReference type="Proteomes" id="UP000618460"/>
    </source>
</evidence>
<feature type="domain" description="Ferritin/DPS" evidence="3">
    <location>
        <begin position="10"/>
        <end position="149"/>
    </location>
</feature>
<dbReference type="PANTHER" id="PTHR42932:SF1">
    <property type="entry name" value="GENERAL STRESS PROTEIN 20U"/>
    <property type="match status" value="1"/>
</dbReference>
<dbReference type="Gene3D" id="1.20.1260.10">
    <property type="match status" value="1"/>
</dbReference>
<sequence>MTNENQALQQQLNQLVATHGVFFTKLHQHHWYVKGHNFFVLHEKFEELYNEVNEKFDEFAERLLTIGGSPYSTLKEFLENATIDEKPYSKEVSAEEMVKSVINDYKIIQKELAKGIQLAGEAGDDISEDLMIGYKTSVDKTLWMLTAYVR</sequence>
<name>A0A917TE66_9BACI</name>
<dbReference type="OrthoDB" id="9797023at2"/>
<dbReference type="InterPro" id="IPR009078">
    <property type="entry name" value="Ferritin-like_SF"/>
</dbReference>
<proteinExistence type="inferred from homology"/>
<dbReference type="Proteomes" id="UP000618460">
    <property type="component" value="Unassembled WGS sequence"/>
</dbReference>
<dbReference type="PIRSF" id="PIRSF005900">
    <property type="entry name" value="Dps"/>
    <property type="match status" value="1"/>
</dbReference>
<dbReference type="GO" id="GO:0016722">
    <property type="term" value="F:oxidoreductase activity, acting on metal ions"/>
    <property type="evidence" value="ECO:0007669"/>
    <property type="project" value="InterPro"/>
</dbReference>
<dbReference type="AlphaFoldDB" id="A0A917TE66"/>
<dbReference type="InterPro" id="IPR023188">
    <property type="entry name" value="DPS_DNA-bd_CS"/>
</dbReference>
<dbReference type="InterPro" id="IPR012347">
    <property type="entry name" value="Ferritin-like"/>
</dbReference>
<gene>
    <name evidence="4" type="primary">dps</name>
    <name evidence="4" type="ORF">GCM10011351_01590</name>
</gene>
<keyword evidence="5" id="KW-1185">Reference proteome</keyword>
<dbReference type="InterPro" id="IPR002177">
    <property type="entry name" value="DPS_DNA-bd"/>
</dbReference>
<dbReference type="CDD" id="cd01043">
    <property type="entry name" value="DPS"/>
    <property type="match status" value="1"/>
</dbReference>
<reference evidence="4" key="1">
    <citation type="journal article" date="2014" name="Int. J. Syst. Evol. Microbiol.">
        <title>Complete genome sequence of Corynebacterium casei LMG S-19264T (=DSM 44701T), isolated from a smear-ripened cheese.</title>
        <authorList>
            <consortium name="US DOE Joint Genome Institute (JGI-PGF)"/>
            <person name="Walter F."/>
            <person name="Albersmeier A."/>
            <person name="Kalinowski J."/>
            <person name="Ruckert C."/>
        </authorList>
    </citation>
    <scope>NUCLEOTIDE SEQUENCE</scope>
    <source>
        <strain evidence="4">CGMCC 1.6333</strain>
    </source>
</reference>